<dbReference type="RefSeq" id="WP_239507224.1">
    <property type="nucleotide sequence ID" value="NZ_JBCGUG010000003.1"/>
</dbReference>
<evidence type="ECO:0000313" key="2">
    <source>
        <dbReference type="Proteomes" id="UP001490940"/>
    </source>
</evidence>
<dbReference type="Proteomes" id="UP001490940">
    <property type="component" value="Unassembled WGS sequence"/>
</dbReference>
<accession>A0ABU9PFB9</accession>
<evidence type="ECO:0008006" key="3">
    <source>
        <dbReference type="Google" id="ProtNLM"/>
    </source>
</evidence>
<proteinExistence type="predicted"/>
<comment type="caution">
    <text evidence="1">The sequence shown here is derived from an EMBL/GenBank/DDBJ whole genome shotgun (WGS) entry which is preliminary data.</text>
</comment>
<evidence type="ECO:0000313" key="1">
    <source>
        <dbReference type="EMBL" id="MEM0704356.1"/>
    </source>
</evidence>
<reference evidence="1 2" key="1">
    <citation type="submission" date="2024-04" db="EMBL/GenBank/DDBJ databases">
        <title>Draft genome sequence of a multidrug-resistant Enterobacter quasihormaechei Hakim RU_CBWE strain isolated from pond surface water at the University of Rajshahi in Bangladesh.</title>
        <authorList>
            <person name="Raihan J."/>
            <person name="Islam M.S."/>
            <person name="Khan M.U."/>
            <person name="Romance M."/>
            <person name="Haque M.H."/>
        </authorList>
    </citation>
    <scope>NUCLEOTIDE SEQUENCE [LARGE SCALE GENOMIC DNA]</scope>
    <source>
        <strain evidence="1 2">Hakim RU_CBWE</strain>
    </source>
</reference>
<organism evidence="1 2">
    <name type="scientific">Enterobacter quasihormaechei</name>
    <dbReference type="NCBI Taxonomy" id="2529382"/>
    <lineage>
        <taxon>Bacteria</taxon>
        <taxon>Pseudomonadati</taxon>
        <taxon>Pseudomonadota</taxon>
        <taxon>Gammaproteobacteria</taxon>
        <taxon>Enterobacterales</taxon>
        <taxon>Enterobacteriaceae</taxon>
        <taxon>Enterobacter</taxon>
    </lineage>
</organism>
<name>A0ABU9PFB9_9ENTR</name>
<gene>
    <name evidence="1" type="ORF">AAGT82_07950</name>
</gene>
<dbReference type="EMBL" id="JBCGUG010000003">
    <property type="protein sequence ID" value="MEM0704356.1"/>
    <property type="molecule type" value="Genomic_DNA"/>
</dbReference>
<sequence>MNKEINIFNHYFSAQCSPRPACPLKGSLLMQVHDWPQGVPVLALAGNSVSLKRMQNHAPYACMALIRKNGGIFGDF</sequence>
<protein>
    <recommendedName>
        <fullName evidence="3">Acetyl xylan esterase</fullName>
    </recommendedName>
</protein>
<keyword evidence="2" id="KW-1185">Reference proteome</keyword>